<keyword evidence="1" id="KW-0378">Hydrolase</keyword>
<reference evidence="5" key="1">
    <citation type="submission" date="2020-05" db="EMBL/GenBank/DDBJ databases">
        <authorList>
            <person name="Chiriac C."/>
            <person name="Salcher M."/>
            <person name="Ghai R."/>
            <person name="Kavagutti S V."/>
        </authorList>
    </citation>
    <scope>NUCLEOTIDE SEQUENCE</scope>
</reference>
<feature type="domain" description="Beta-Casp" evidence="3">
    <location>
        <begin position="254"/>
        <end position="379"/>
    </location>
</feature>
<dbReference type="Gene3D" id="3.40.50.10890">
    <property type="match status" value="1"/>
</dbReference>
<dbReference type="Pfam" id="PF00753">
    <property type="entry name" value="Lactamase_B"/>
    <property type="match status" value="1"/>
</dbReference>
<accession>A0A6J6VLF5</accession>
<dbReference type="InterPro" id="IPR050698">
    <property type="entry name" value="MBL"/>
</dbReference>
<dbReference type="GO" id="GO:0004521">
    <property type="term" value="F:RNA endonuclease activity"/>
    <property type="evidence" value="ECO:0007669"/>
    <property type="project" value="TreeGrafter"/>
</dbReference>
<evidence type="ECO:0000313" key="4">
    <source>
        <dbReference type="EMBL" id="CAB4718464.1"/>
    </source>
</evidence>
<protein>
    <submittedName>
        <fullName evidence="5">Unannotated protein</fullName>
    </submittedName>
</protein>
<dbReference type="SMART" id="SM01027">
    <property type="entry name" value="Beta-Casp"/>
    <property type="match status" value="1"/>
</dbReference>
<feature type="domain" description="Metallo-beta-lactamase" evidence="2">
    <location>
        <begin position="19"/>
        <end position="249"/>
    </location>
</feature>
<dbReference type="GO" id="GO:0016787">
    <property type="term" value="F:hydrolase activity"/>
    <property type="evidence" value="ECO:0007669"/>
    <property type="project" value="UniProtKB-KW"/>
</dbReference>
<evidence type="ECO:0000259" key="3">
    <source>
        <dbReference type="SMART" id="SM01027"/>
    </source>
</evidence>
<sequence>MASRQPASLTVLGGARTVTGSRYLLEARGRRVLVDCGIFQGLKELRERNWAPFPVDPSSLDAVVVTHAHLDHGGYLPRLVSLGFDGPVYCTADTAALMGVVLPDSGRLHEEGAEFSNRIGSSKHRPALPLYTEHEAFASLRCLEPVDFGETFEIADAFRFRLDVAGHILGSATAFCELPNGISVRFSGDLGRPNHPVLREADPVGEADFILVESTYGDRSHNPEDPAERLAALVGRTVDRGGVLVIPAFAVDRTEVLLYHLARLAQAGRLPRVPVFVDSPMALAALRLYRTAIAEGRADIRPELRGDGSLFEVPLLEENETPDGSKRISRRTESAIVIAGSGMATGGRVTHHLEQFLPNSRNAVALVGFQAAGTRGRSLLDGADVLKMHGKYIPVRAEVCDLPGFSVHADRNELLTWLGTAERAPETVLVVHGEESAAESMRRAVTKELGWTAVAPSVGERFSLRRG</sequence>
<dbReference type="EMBL" id="CAFBLR010000169">
    <property type="protein sequence ID" value="CAB4882446.1"/>
    <property type="molecule type" value="Genomic_DNA"/>
</dbReference>
<dbReference type="CDD" id="cd16295">
    <property type="entry name" value="TTHA0252-CPSF-like_MBL-fold"/>
    <property type="match status" value="1"/>
</dbReference>
<evidence type="ECO:0000256" key="1">
    <source>
        <dbReference type="ARBA" id="ARBA00022801"/>
    </source>
</evidence>
<evidence type="ECO:0000313" key="5">
    <source>
        <dbReference type="EMBL" id="CAB4771963.1"/>
    </source>
</evidence>
<dbReference type="InterPro" id="IPR001279">
    <property type="entry name" value="Metallo-B-lactamas"/>
</dbReference>
<dbReference type="AlphaFoldDB" id="A0A6J6VLF5"/>
<dbReference type="EMBL" id="CAEZXX010000116">
    <property type="protein sequence ID" value="CAB4718464.1"/>
    <property type="molecule type" value="Genomic_DNA"/>
</dbReference>
<dbReference type="InterPro" id="IPR011108">
    <property type="entry name" value="RMMBL"/>
</dbReference>
<dbReference type="SMART" id="SM00849">
    <property type="entry name" value="Lactamase_B"/>
    <property type="match status" value="1"/>
</dbReference>
<gene>
    <name evidence="4" type="ORF">UFOPK2602_01565</name>
    <name evidence="5" type="ORF">UFOPK2806_02475</name>
    <name evidence="6" type="ORF">UFOPK3417_01501</name>
</gene>
<dbReference type="PANTHER" id="PTHR11203">
    <property type="entry name" value="CLEAVAGE AND POLYADENYLATION SPECIFICITY FACTOR FAMILY MEMBER"/>
    <property type="match status" value="1"/>
</dbReference>
<dbReference type="EMBL" id="CAEZYY010000059">
    <property type="protein sequence ID" value="CAB4771963.1"/>
    <property type="molecule type" value="Genomic_DNA"/>
</dbReference>
<name>A0A6J6VLF5_9ZZZZ</name>
<dbReference type="InterPro" id="IPR022712">
    <property type="entry name" value="Beta_Casp"/>
</dbReference>
<dbReference type="InterPro" id="IPR036866">
    <property type="entry name" value="RibonucZ/Hydroxyglut_hydro"/>
</dbReference>
<dbReference type="Pfam" id="PF10996">
    <property type="entry name" value="Beta-Casp"/>
    <property type="match status" value="1"/>
</dbReference>
<evidence type="ECO:0000313" key="6">
    <source>
        <dbReference type="EMBL" id="CAB4882446.1"/>
    </source>
</evidence>
<dbReference type="Gene3D" id="3.60.15.10">
    <property type="entry name" value="Ribonuclease Z/Hydroxyacylglutathione hydrolase-like"/>
    <property type="match status" value="1"/>
</dbReference>
<proteinExistence type="predicted"/>
<organism evidence="5">
    <name type="scientific">freshwater metagenome</name>
    <dbReference type="NCBI Taxonomy" id="449393"/>
    <lineage>
        <taxon>unclassified sequences</taxon>
        <taxon>metagenomes</taxon>
        <taxon>ecological metagenomes</taxon>
    </lineage>
</organism>
<dbReference type="Pfam" id="PF07521">
    <property type="entry name" value="RMMBL"/>
    <property type="match status" value="1"/>
</dbReference>
<dbReference type="PANTHER" id="PTHR11203:SF37">
    <property type="entry name" value="INTEGRATOR COMPLEX SUBUNIT 11"/>
    <property type="match status" value="1"/>
</dbReference>
<dbReference type="SUPFAM" id="SSF56281">
    <property type="entry name" value="Metallo-hydrolase/oxidoreductase"/>
    <property type="match status" value="1"/>
</dbReference>
<evidence type="ECO:0000259" key="2">
    <source>
        <dbReference type="SMART" id="SM00849"/>
    </source>
</evidence>